<feature type="domain" description="EamA" evidence="2">
    <location>
        <begin position="12"/>
        <end position="144"/>
    </location>
</feature>
<protein>
    <submittedName>
        <fullName evidence="3">EamA family transporter</fullName>
    </submittedName>
</protein>
<dbReference type="Pfam" id="PF00892">
    <property type="entry name" value="EamA"/>
    <property type="match status" value="1"/>
</dbReference>
<dbReference type="PANTHER" id="PTHR22911:SF103">
    <property type="entry name" value="BLR2811 PROTEIN"/>
    <property type="match status" value="1"/>
</dbReference>
<dbReference type="InterPro" id="IPR000620">
    <property type="entry name" value="EamA_dom"/>
</dbReference>
<dbReference type="AlphaFoldDB" id="A0A315EUI2"/>
<feature type="transmembrane region" description="Helical" evidence="1">
    <location>
        <begin position="267"/>
        <end position="289"/>
    </location>
</feature>
<evidence type="ECO:0000313" key="4">
    <source>
        <dbReference type="Proteomes" id="UP000251341"/>
    </source>
</evidence>
<keyword evidence="1" id="KW-0472">Membrane</keyword>
<feature type="transmembrane region" description="Helical" evidence="1">
    <location>
        <begin position="184"/>
        <end position="205"/>
    </location>
</feature>
<gene>
    <name evidence="3" type="ORF">B9Z44_08905</name>
</gene>
<comment type="caution">
    <text evidence="3">The sequence shown here is derived from an EMBL/GenBank/DDBJ whole genome shotgun (WGS) entry which is preliminary data.</text>
</comment>
<feature type="transmembrane region" description="Helical" evidence="1">
    <location>
        <begin position="129"/>
        <end position="145"/>
    </location>
</feature>
<dbReference type="Proteomes" id="UP000251341">
    <property type="component" value="Unassembled WGS sequence"/>
</dbReference>
<dbReference type="PANTHER" id="PTHR22911">
    <property type="entry name" value="ACYL-MALONYL CONDENSING ENZYME-RELATED"/>
    <property type="match status" value="1"/>
</dbReference>
<feature type="transmembrane region" description="Helical" evidence="1">
    <location>
        <begin position="80"/>
        <end position="97"/>
    </location>
</feature>
<dbReference type="PROSITE" id="PS51257">
    <property type="entry name" value="PROKAR_LIPOPROTEIN"/>
    <property type="match status" value="1"/>
</dbReference>
<dbReference type="GO" id="GO:0016020">
    <property type="term" value="C:membrane"/>
    <property type="evidence" value="ECO:0007669"/>
    <property type="project" value="InterPro"/>
</dbReference>
<evidence type="ECO:0000256" key="1">
    <source>
        <dbReference type="SAM" id="Phobius"/>
    </source>
</evidence>
<feature type="transmembrane region" description="Helical" evidence="1">
    <location>
        <begin position="211"/>
        <end position="230"/>
    </location>
</feature>
<sequence length="297" mass="32390">MTSQQKSHPALLGISLLLIAMACFAILDTTTKRVTTVVPVMMAIWARYFFQAVLTTAVVLPLKGLGVLKTNNPRQQLTRGVLLTVVTGLAFSSLRFLPVGEFTAIVMTVPLLVTLLAARLLGEHVSAQRVWLVCGGFVGTLIIVRPGTDVFGWPLLIPLALVIVNAAFQLLTSKMTRTEDAMTTQFYTTWVGTALTSVPLFWFWVPISDTRVLLELVLMGVAGCVGHFLLIMAFERSPAGTLMPYMYAQIGFAMLGGWWVFDHVPDHLSMMGIGLIALCGTAGGLLTVYELRQKTQS</sequence>
<feature type="transmembrane region" description="Helical" evidence="1">
    <location>
        <begin position="151"/>
        <end position="172"/>
    </location>
</feature>
<feature type="transmembrane region" description="Helical" evidence="1">
    <location>
        <begin position="103"/>
        <end position="122"/>
    </location>
</feature>
<keyword evidence="1" id="KW-0812">Transmembrane</keyword>
<keyword evidence="4" id="KW-1185">Reference proteome</keyword>
<dbReference type="SUPFAM" id="SSF103481">
    <property type="entry name" value="Multidrug resistance efflux transporter EmrE"/>
    <property type="match status" value="2"/>
</dbReference>
<name>A0A315EUI2_9BURK</name>
<feature type="transmembrane region" description="Helical" evidence="1">
    <location>
        <begin position="49"/>
        <end position="68"/>
    </location>
</feature>
<dbReference type="RefSeq" id="WP_108402229.1">
    <property type="nucleotide sequence ID" value="NZ_NESP01000001.1"/>
</dbReference>
<dbReference type="EMBL" id="NESP01000001">
    <property type="protein sequence ID" value="PUE59684.1"/>
    <property type="molecule type" value="Genomic_DNA"/>
</dbReference>
<organism evidence="3 4">
    <name type="scientific">Limnohabitans curvus</name>
    <dbReference type="NCBI Taxonomy" id="323423"/>
    <lineage>
        <taxon>Bacteria</taxon>
        <taxon>Pseudomonadati</taxon>
        <taxon>Pseudomonadota</taxon>
        <taxon>Betaproteobacteria</taxon>
        <taxon>Burkholderiales</taxon>
        <taxon>Comamonadaceae</taxon>
        <taxon>Limnohabitans</taxon>
    </lineage>
</organism>
<dbReference type="InterPro" id="IPR037185">
    <property type="entry name" value="EmrE-like"/>
</dbReference>
<accession>A0A315EUI2</accession>
<evidence type="ECO:0000259" key="2">
    <source>
        <dbReference type="Pfam" id="PF00892"/>
    </source>
</evidence>
<feature type="transmembrane region" description="Helical" evidence="1">
    <location>
        <begin position="242"/>
        <end position="261"/>
    </location>
</feature>
<reference evidence="3 4" key="1">
    <citation type="submission" date="2017-04" db="EMBL/GenBank/DDBJ databases">
        <title>Unexpected and diverse lifestyles within the genus Limnohabitans.</title>
        <authorList>
            <person name="Kasalicky V."/>
            <person name="Mehrshad M."/>
            <person name="Andrei S.-A."/>
            <person name="Salcher M."/>
            <person name="Kratochvilova H."/>
            <person name="Simek K."/>
            <person name="Ghai R."/>
        </authorList>
    </citation>
    <scope>NUCLEOTIDE SEQUENCE [LARGE SCALE GENOMIC DNA]</scope>
    <source>
        <strain evidence="3 4">MWH-C5</strain>
    </source>
</reference>
<keyword evidence="1" id="KW-1133">Transmembrane helix</keyword>
<proteinExistence type="predicted"/>
<evidence type="ECO:0000313" key="3">
    <source>
        <dbReference type="EMBL" id="PUE59684.1"/>
    </source>
</evidence>